<organism evidence="5 6">
    <name type="scientific">Flagellimonas meridianipacifica</name>
    <dbReference type="NCBI Taxonomy" id="1080225"/>
    <lineage>
        <taxon>Bacteria</taxon>
        <taxon>Pseudomonadati</taxon>
        <taxon>Bacteroidota</taxon>
        <taxon>Flavobacteriia</taxon>
        <taxon>Flavobacteriales</taxon>
        <taxon>Flavobacteriaceae</taxon>
        <taxon>Flagellimonas</taxon>
    </lineage>
</organism>
<dbReference type="GO" id="GO:0050218">
    <property type="term" value="F:propionate-CoA ligase activity"/>
    <property type="evidence" value="ECO:0007669"/>
    <property type="project" value="TreeGrafter"/>
</dbReference>
<protein>
    <submittedName>
        <fullName evidence="5">Propionyl-CoA synthetase</fullName>
    </submittedName>
</protein>
<name>A0A2T0MCN2_9FLAO</name>
<dbReference type="RefSeq" id="WP_106146935.1">
    <property type="nucleotide sequence ID" value="NZ_PVYX01000002.1"/>
</dbReference>
<dbReference type="PANTHER" id="PTHR43347">
    <property type="entry name" value="ACYL-COA SYNTHETASE"/>
    <property type="match status" value="1"/>
</dbReference>
<dbReference type="FunFam" id="3.30.300.30:FF:000017">
    <property type="entry name" value="Acyl-CoA synthetase short-chain family member 3"/>
    <property type="match status" value="1"/>
</dbReference>
<dbReference type="OrthoDB" id="9778383at2"/>
<dbReference type="Pfam" id="PF13193">
    <property type="entry name" value="AMP-binding_C"/>
    <property type="match status" value="1"/>
</dbReference>
<evidence type="ECO:0000313" key="5">
    <source>
        <dbReference type="EMBL" id="PRX55230.1"/>
    </source>
</evidence>
<gene>
    <name evidence="5" type="ORF">CLV81_3639</name>
</gene>
<dbReference type="InterPro" id="IPR032387">
    <property type="entry name" value="ACAS_N"/>
</dbReference>
<dbReference type="PROSITE" id="PS00455">
    <property type="entry name" value="AMP_BINDING"/>
    <property type="match status" value="1"/>
</dbReference>
<dbReference type="PANTHER" id="PTHR43347:SF3">
    <property type="entry name" value="ACYL-COA SYNTHETASE SHORT-CHAIN FAMILY MEMBER 3, MITOCHONDRIAL"/>
    <property type="match status" value="1"/>
</dbReference>
<reference evidence="5 6" key="1">
    <citation type="submission" date="2018-03" db="EMBL/GenBank/DDBJ databases">
        <title>Genomic Encyclopedia of Archaeal and Bacterial Type Strains, Phase II (KMG-II): from individual species to whole genera.</title>
        <authorList>
            <person name="Goeker M."/>
        </authorList>
    </citation>
    <scope>NUCLEOTIDE SEQUENCE [LARGE SCALE GENOMIC DNA]</scope>
    <source>
        <strain evidence="5 6">DSM 25027</strain>
    </source>
</reference>
<dbReference type="InterPro" id="IPR042099">
    <property type="entry name" value="ANL_N_sf"/>
</dbReference>
<keyword evidence="6" id="KW-1185">Reference proteome</keyword>
<dbReference type="Gene3D" id="3.40.50.12780">
    <property type="entry name" value="N-terminal domain of ligase-like"/>
    <property type="match status" value="1"/>
</dbReference>
<dbReference type="Pfam" id="PF16177">
    <property type="entry name" value="ACAS_N"/>
    <property type="match status" value="1"/>
</dbReference>
<accession>A0A2T0MCN2</accession>
<evidence type="ECO:0000256" key="1">
    <source>
        <dbReference type="ARBA" id="ARBA00006432"/>
    </source>
</evidence>
<feature type="domain" description="AMP-dependent synthetase/ligase" evidence="2">
    <location>
        <begin position="66"/>
        <end position="444"/>
    </location>
</feature>
<comment type="caution">
    <text evidence="5">The sequence shown here is derived from an EMBL/GenBank/DDBJ whole genome shotgun (WGS) entry which is preliminary data.</text>
</comment>
<dbReference type="GO" id="GO:0070013">
    <property type="term" value="C:intracellular organelle lumen"/>
    <property type="evidence" value="ECO:0007669"/>
    <property type="project" value="UniProtKB-ARBA"/>
</dbReference>
<feature type="domain" description="AMP-binding enzyme C-terminal" evidence="3">
    <location>
        <begin position="509"/>
        <end position="588"/>
    </location>
</feature>
<evidence type="ECO:0000313" key="6">
    <source>
        <dbReference type="Proteomes" id="UP000237640"/>
    </source>
</evidence>
<comment type="similarity">
    <text evidence="1">Belongs to the ATP-dependent AMP-binding enzyme family.</text>
</comment>
<sequence length="635" mass="70806">MKYNDFYSESIRNPEDFWKEQAQALAWNRFPTEILKDAPNGGNEWFSDGELNMSYLCIDRHIEAGFGDQVAIYYDSPVTNVKANITYMQLRDEVSKLAGGLKHLGLEKGDTAIIYMPMIPQAVYAMLACARLGLIHSVVFGGFAPHELAIRIDDCKPKVIITASNGIEIEKIIPYKPFVDEAIALAKHKTERVVIFDRKLGVHIPKMNYDVDYDTLVKESEPAEPVQVKSTHPLYILYTSGTTGTPKGIVRDTGGYATALKASMKYVYGIEEGDVYWAASDVGWVVGHSYIAYAPLLNRNSTVLFEGKPIKTPDASTFWRVISEYKVKVMFTAPTAIRAIKKEDPDGLLLKKYDLSCLEYQFLAGERCDVATLEWTQEKLGIPVIDHWWQTESGWPMLANMVGVELQPIKPGSAGFPVHGYNIQIMGEDGNLCGTNEEGYVLVKLPLPPGCLLDVWQNTKRFVSGYLEKFPGYYFSGDGGYKDEEGYVFITGRVDDIINVAGHRLSTAEMEEIVASHPAIAECAVFGIHCDLKGQRPLGLAVLKSGTDITSQKLEKEVIHNVRRDIGAVASFKELLVVNRLPKTRSGKILRKLLRNIADKSEYPIPSTIDDVAIIDEIKQAYSARNIGKPKKQTI</sequence>
<evidence type="ECO:0000259" key="2">
    <source>
        <dbReference type="Pfam" id="PF00501"/>
    </source>
</evidence>
<dbReference type="InterPro" id="IPR020845">
    <property type="entry name" value="AMP-binding_CS"/>
</dbReference>
<feature type="domain" description="Acetyl-coenzyme A synthetase N-terminal" evidence="4">
    <location>
        <begin position="3"/>
        <end position="57"/>
    </location>
</feature>
<dbReference type="InterPro" id="IPR045851">
    <property type="entry name" value="AMP-bd_C_sf"/>
</dbReference>
<dbReference type="EMBL" id="PVYX01000002">
    <property type="protein sequence ID" value="PRX55230.1"/>
    <property type="molecule type" value="Genomic_DNA"/>
</dbReference>
<dbReference type="InterPro" id="IPR025110">
    <property type="entry name" value="AMP-bd_C"/>
</dbReference>
<dbReference type="Proteomes" id="UP000237640">
    <property type="component" value="Unassembled WGS sequence"/>
</dbReference>
<dbReference type="SUPFAM" id="SSF56801">
    <property type="entry name" value="Acetyl-CoA synthetase-like"/>
    <property type="match status" value="1"/>
</dbReference>
<dbReference type="Pfam" id="PF00501">
    <property type="entry name" value="AMP-binding"/>
    <property type="match status" value="1"/>
</dbReference>
<dbReference type="InterPro" id="IPR000873">
    <property type="entry name" value="AMP-dep_synth/lig_dom"/>
</dbReference>
<proteinExistence type="inferred from homology"/>
<dbReference type="AlphaFoldDB" id="A0A2T0MCN2"/>
<dbReference type="Gene3D" id="3.30.300.30">
    <property type="match status" value="1"/>
</dbReference>
<evidence type="ECO:0000259" key="3">
    <source>
        <dbReference type="Pfam" id="PF13193"/>
    </source>
</evidence>
<evidence type="ECO:0000259" key="4">
    <source>
        <dbReference type="Pfam" id="PF16177"/>
    </source>
</evidence>
<dbReference type="FunFam" id="3.40.50.12780:FF:000011">
    <property type="entry name" value="Acetyl-coenzyme A synthetase 2-like, mitochondrial"/>
    <property type="match status" value="1"/>
</dbReference>